<sequence length="159" mass="17428">MFFFNANRAKRKKKSKVKKDPILEKSKELFLGGKFPVVTTDTVEGKRISKVLGLVCSRAYDADDAFFGMASRALSKGAHAIVGYSENVAFHPDGTRYFSCYGTAVMFAWEPNEKYGAALMGRKGLEGLATELQLDKSSAVHTQLSVKTSATEPTSDTEE</sequence>
<dbReference type="InterPro" id="IPR035439">
    <property type="entry name" value="UPF0145_dom_sf"/>
</dbReference>
<dbReference type="AlphaFoldDB" id="Q1MRP3"/>
<dbReference type="Proteomes" id="UP000002430">
    <property type="component" value="Chromosome"/>
</dbReference>
<dbReference type="RefSeq" id="WP_011526362.1">
    <property type="nucleotide sequence ID" value="NC_008011.1"/>
</dbReference>
<evidence type="ECO:0000313" key="2">
    <source>
        <dbReference type="EMBL" id="CAJ54333.1"/>
    </source>
</evidence>
<dbReference type="OrthoDB" id="5454808at2"/>
<reference evidence="2 3" key="1">
    <citation type="submission" date="2005-11" db="EMBL/GenBank/DDBJ databases">
        <title>The complete genome sequence of Lawsonia intracellularis: the causative agent of proliferative enteropathy.</title>
        <authorList>
            <person name="Kaur K."/>
            <person name="Zhang Q."/>
            <person name="Beckler D."/>
            <person name="Munir S."/>
            <person name="Li L."/>
            <person name="Kinsley K."/>
            <person name="Herron L."/>
            <person name="Peterson A."/>
            <person name="May B."/>
            <person name="Singh S."/>
            <person name="Gebhart C."/>
            <person name="Kapur V."/>
        </authorList>
    </citation>
    <scope>NUCLEOTIDE SEQUENCE [LARGE SCALE GENOMIC DNA]</scope>
    <source>
        <strain evidence="2 3">PHE/MN1-00</strain>
    </source>
</reference>
<protein>
    <submittedName>
        <fullName evidence="2">Uncharacterized protein</fullName>
    </submittedName>
</protein>
<dbReference type="HOGENOM" id="CLU_140290_0_0_7"/>
<evidence type="ECO:0000256" key="1">
    <source>
        <dbReference type="SAM" id="MobiDB-lite"/>
    </source>
</evidence>
<gene>
    <name evidence="2" type="ordered locus">LI0277</name>
</gene>
<keyword evidence="3" id="KW-1185">Reference proteome</keyword>
<dbReference type="SUPFAM" id="SSF117782">
    <property type="entry name" value="YbjQ-like"/>
    <property type="match status" value="1"/>
</dbReference>
<proteinExistence type="predicted"/>
<organism evidence="2 3">
    <name type="scientific">Lawsonia intracellularis (strain PHE/MN1-00)</name>
    <dbReference type="NCBI Taxonomy" id="363253"/>
    <lineage>
        <taxon>Bacteria</taxon>
        <taxon>Pseudomonadati</taxon>
        <taxon>Thermodesulfobacteriota</taxon>
        <taxon>Desulfovibrionia</taxon>
        <taxon>Desulfovibrionales</taxon>
        <taxon>Desulfovibrionaceae</taxon>
        <taxon>Lawsonia</taxon>
    </lineage>
</organism>
<evidence type="ECO:0000313" key="3">
    <source>
        <dbReference type="Proteomes" id="UP000002430"/>
    </source>
</evidence>
<dbReference type="eggNOG" id="COG0393">
    <property type="taxonomic scope" value="Bacteria"/>
</dbReference>
<dbReference type="KEGG" id="lip:LI0277"/>
<accession>Q1MRP3</accession>
<name>Q1MRP3_LAWIP</name>
<feature type="region of interest" description="Disordered" evidence="1">
    <location>
        <begin position="139"/>
        <end position="159"/>
    </location>
</feature>
<dbReference type="EMBL" id="AM180252">
    <property type="protein sequence ID" value="CAJ54333.1"/>
    <property type="molecule type" value="Genomic_DNA"/>
</dbReference>